<evidence type="ECO:0000256" key="1">
    <source>
        <dbReference type="SAM" id="MobiDB-lite"/>
    </source>
</evidence>
<sequence length="876" mass="96584">MLSPNTDGTEAASPSITVEEADQLDCSTKRAKKVVDPDGTRSNVRAGEPSQGRSGVADDPKVGYVAALLGSQIGAGSGIFLGGPKSEENAKSMVDFTNPLRPRILHTDEELSCLRSRFGGFIIIKVLDAKEWVMLGGPWIIQGHYLTVRERTHDFNPRVSRIAKAAVWVRISDLPMDYHTNLSLRRIGYALGRTMRIDKHTQGLIRGNYARLCVEVIGEGGDQEVEMTSPMTEQNESAKGRSKEGEMAIGLAEDGQGVVASADDTKFGPWMHVRGKNHKSRQQAGRSGPIGENESHSQVGGFGYGSRFAALVKENIPLDSLDFSATAALIILPGETMKISNNGPNGVVAQKEKGKGVRAAEGRPKVLPRKSVDHGLAHASPVQKPDASAFTHPSILRRNGHGRTNSFAAAQHQDSPRAQRAGLANAANLQVGKAAANSTCGESSRLVPDPDLDPDPDDPTLACEGLNDMEDDLPKVDFQPPDGVILDGRVERPDIVMIVEPRISGARVDAVCQKFTSFACERIEAQGFAGEVSEQVTGLWLVLGDFNEIASTEEKRGGAPFDPNRAARFHEVLEQLSLLDLGSTGPRFTWRGAARGGYDRTWWCTTSTTDPVEPTSMCLEVSLAAKLEEILVQEELLWFQKSRTEWVESRDRNTRYFHMKAMIKRKRIRIEALQRADETFITEEEALHAHATDHFRRLFSGECGPIQSTIPHCFPQLSPTALQSLIQPVPVEEVHRALFDIGPFKAPRSDGFQAVIFQSNWEFIWPSLFEFIRQIMEGATSISRVNGTLFVLISKIVKSETIHHFRPICLCNVSYKLVTKTIANQLQGYMSELVSLNQRMRGGRKFMTIKVDLEKAYDRLRWDFIDDTLVDVGVPS</sequence>
<dbReference type="AlphaFoldDB" id="A0A2I0K2T2"/>
<name>A0A2I0K2T2_PUNGR</name>
<feature type="region of interest" description="Disordered" evidence="1">
    <location>
        <begin position="437"/>
        <end position="460"/>
    </location>
</feature>
<evidence type="ECO:0000313" key="2">
    <source>
        <dbReference type="EMBL" id="PKI62440.1"/>
    </source>
</evidence>
<gene>
    <name evidence="2" type="ORF">CRG98_017246</name>
</gene>
<dbReference type="SUPFAM" id="SSF56219">
    <property type="entry name" value="DNase I-like"/>
    <property type="match status" value="1"/>
</dbReference>
<dbReference type="PANTHER" id="PTHR31286:SF99">
    <property type="entry name" value="DUF4283 DOMAIN-CONTAINING PROTEIN"/>
    <property type="match status" value="1"/>
</dbReference>
<dbReference type="EMBL" id="PGOL01000974">
    <property type="protein sequence ID" value="PKI62440.1"/>
    <property type="molecule type" value="Genomic_DNA"/>
</dbReference>
<keyword evidence="3" id="KW-1185">Reference proteome</keyword>
<feature type="region of interest" description="Disordered" evidence="1">
    <location>
        <begin position="276"/>
        <end position="298"/>
    </location>
</feature>
<dbReference type="InterPro" id="IPR036691">
    <property type="entry name" value="Endo/exonu/phosph_ase_sf"/>
</dbReference>
<accession>A0A2I0K2T2</accession>
<feature type="compositionally biased region" description="Polar residues" evidence="1">
    <location>
        <begin position="1"/>
        <end position="16"/>
    </location>
</feature>
<dbReference type="Proteomes" id="UP000233551">
    <property type="component" value="Unassembled WGS sequence"/>
</dbReference>
<feature type="region of interest" description="Disordered" evidence="1">
    <location>
        <begin position="1"/>
        <end position="58"/>
    </location>
</feature>
<protein>
    <submittedName>
        <fullName evidence="2">Uncharacterized protein</fullName>
    </submittedName>
</protein>
<dbReference type="PANTHER" id="PTHR31286">
    <property type="entry name" value="GLYCINE-RICH CELL WALL STRUCTURAL PROTEIN 1.8-LIKE"/>
    <property type="match status" value="1"/>
</dbReference>
<organism evidence="2 3">
    <name type="scientific">Punica granatum</name>
    <name type="common">Pomegranate</name>
    <dbReference type="NCBI Taxonomy" id="22663"/>
    <lineage>
        <taxon>Eukaryota</taxon>
        <taxon>Viridiplantae</taxon>
        <taxon>Streptophyta</taxon>
        <taxon>Embryophyta</taxon>
        <taxon>Tracheophyta</taxon>
        <taxon>Spermatophyta</taxon>
        <taxon>Magnoliopsida</taxon>
        <taxon>eudicotyledons</taxon>
        <taxon>Gunneridae</taxon>
        <taxon>Pentapetalae</taxon>
        <taxon>rosids</taxon>
        <taxon>malvids</taxon>
        <taxon>Myrtales</taxon>
        <taxon>Lythraceae</taxon>
        <taxon>Punica</taxon>
    </lineage>
</organism>
<evidence type="ECO:0000313" key="3">
    <source>
        <dbReference type="Proteomes" id="UP000233551"/>
    </source>
</evidence>
<proteinExistence type="predicted"/>
<reference evidence="2 3" key="1">
    <citation type="submission" date="2017-11" db="EMBL/GenBank/DDBJ databases">
        <title>De-novo sequencing of pomegranate (Punica granatum L.) genome.</title>
        <authorList>
            <person name="Akparov Z."/>
            <person name="Amiraslanov A."/>
            <person name="Hajiyeva S."/>
            <person name="Abbasov M."/>
            <person name="Kaur K."/>
            <person name="Hamwieh A."/>
            <person name="Solovyev V."/>
            <person name="Salamov A."/>
            <person name="Braich B."/>
            <person name="Kosarev P."/>
            <person name="Mahmoud A."/>
            <person name="Hajiyev E."/>
            <person name="Babayeva S."/>
            <person name="Izzatullayeva V."/>
            <person name="Mammadov A."/>
            <person name="Mammadov A."/>
            <person name="Sharifova S."/>
            <person name="Ojaghi J."/>
            <person name="Eynullazada K."/>
            <person name="Bayramov B."/>
            <person name="Abdulazimova A."/>
            <person name="Shahmuradov I."/>
        </authorList>
    </citation>
    <scope>NUCLEOTIDE SEQUENCE [LARGE SCALE GENOMIC DNA]</scope>
    <source>
        <strain evidence="3">cv. AG2017</strain>
        <tissue evidence="2">Leaf</tissue>
    </source>
</reference>
<dbReference type="STRING" id="22663.A0A2I0K2T2"/>
<dbReference type="InterPro" id="IPR040256">
    <property type="entry name" value="At4g02000-like"/>
</dbReference>
<comment type="caution">
    <text evidence="2">The sequence shown here is derived from an EMBL/GenBank/DDBJ whole genome shotgun (WGS) entry which is preliminary data.</text>
</comment>